<evidence type="ECO:0000256" key="6">
    <source>
        <dbReference type="ARBA" id="ARBA00041961"/>
    </source>
</evidence>
<keyword evidence="3" id="KW-0698">rRNA processing</keyword>
<gene>
    <name evidence="9" type="ORF">SISNIDRAFT_463191</name>
</gene>
<dbReference type="OrthoDB" id="29523at2759"/>
<evidence type="ECO:0000256" key="3">
    <source>
        <dbReference type="ARBA" id="ARBA00022552"/>
    </source>
</evidence>
<evidence type="ECO:0000313" key="10">
    <source>
        <dbReference type="Proteomes" id="UP000076722"/>
    </source>
</evidence>
<keyword evidence="2" id="KW-0690">Ribosome biogenesis</keyword>
<name>A0A164YV11_9AGAM</name>
<dbReference type="PANTHER" id="PTHR23149:SF31">
    <property type="entry name" value="PROTEIN PXR1"/>
    <property type="match status" value="1"/>
</dbReference>
<feature type="compositionally biased region" description="Low complexity" evidence="7">
    <location>
        <begin position="127"/>
        <end position="136"/>
    </location>
</feature>
<comment type="similarity">
    <text evidence="5">Belongs to the PINX1 family.</text>
</comment>
<evidence type="ECO:0000256" key="7">
    <source>
        <dbReference type="SAM" id="MobiDB-lite"/>
    </source>
</evidence>
<feature type="compositionally biased region" description="Basic residues" evidence="7">
    <location>
        <begin position="171"/>
        <end position="182"/>
    </location>
</feature>
<feature type="compositionally biased region" description="Low complexity" evidence="7">
    <location>
        <begin position="201"/>
        <end position="212"/>
    </location>
</feature>
<comment type="subcellular location">
    <subcellularLocation>
        <location evidence="1">Nucleus</location>
        <location evidence="1">Nucleolus</location>
    </subcellularLocation>
</comment>
<dbReference type="GO" id="GO:0003676">
    <property type="term" value="F:nucleic acid binding"/>
    <property type="evidence" value="ECO:0007669"/>
    <property type="project" value="InterPro"/>
</dbReference>
<dbReference type="STRING" id="1314777.A0A164YV11"/>
<dbReference type="InterPro" id="IPR050656">
    <property type="entry name" value="PINX1"/>
</dbReference>
<evidence type="ECO:0000313" key="9">
    <source>
        <dbReference type="EMBL" id="KZS97263.1"/>
    </source>
</evidence>
<evidence type="ECO:0000259" key="8">
    <source>
        <dbReference type="PROSITE" id="PS50174"/>
    </source>
</evidence>
<feature type="compositionally biased region" description="Basic and acidic residues" evidence="7">
    <location>
        <begin position="153"/>
        <end position="162"/>
    </location>
</feature>
<keyword evidence="4" id="KW-0539">Nucleus</keyword>
<organism evidence="9 10">
    <name type="scientific">Sistotremastrum niveocremeum HHB9708</name>
    <dbReference type="NCBI Taxonomy" id="1314777"/>
    <lineage>
        <taxon>Eukaryota</taxon>
        <taxon>Fungi</taxon>
        <taxon>Dikarya</taxon>
        <taxon>Basidiomycota</taxon>
        <taxon>Agaricomycotina</taxon>
        <taxon>Agaricomycetes</taxon>
        <taxon>Sistotremastrales</taxon>
        <taxon>Sistotremastraceae</taxon>
        <taxon>Sertulicium</taxon>
        <taxon>Sertulicium niveocremeum</taxon>
    </lineage>
</organism>
<dbReference type="InterPro" id="IPR000467">
    <property type="entry name" value="G_patch_dom"/>
</dbReference>
<dbReference type="Proteomes" id="UP000076722">
    <property type="component" value="Unassembled WGS sequence"/>
</dbReference>
<feature type="compositionally biased region" description="Gly residues" evidence="7">
    <location>
        <begin position="109"/>
        <end position="120"/>
    </location>
</feature>
<feature type="compositionally biased region" description="Basic and acidic residues" evidence="7">
    <location>
        <begin position="327"/>
        <end position="336"/>
    </location>
</feature>
<feature type="region of interest" description="Disordered" evidence="7">
    <location>
        <begin position="95"/>
        <end position="184"/>
    </location>
</feature>
<feature type="region of interest" description="Disordered" evidence="7">
    <location>
        <begin position="201"/>
        <end position="234"/>
    </location>
</feature>
<feature type="compositionally biased region" description="Basic residues" evidence="7">
    <location>
        <begin position="435"/>
        <end position="447"/>
    </location>
</feature>
<dbReference type="EMBL" id="KV419397">
    <property type="protein sequence ID" value="KZS97263.1"/>
    <property type="molecule type" value="Genomic_DNA"/>
</dbReference>
<sequence>MGLSGRKIKQRIGHDPRNLTWADDAAKFGQSYLEKFGWQSGTGLGSNAEGMKTHLKVMQKLDLMGIGGNRKGGGVGDEGGQGREYEMLLRRLNEAEAEKERKKGEDGKGGSGSGSSSEGGVGEESDTSSSSSSSSGEESESDEEPKPKTKKRKLEEKVEKVVVKTIAPRPMAHRAKFLRSKKLASASTASINEILGISSASASASASASTAPTPLPPASPSPSPFPSVSAGAGIGAGIGAGKGLGYLTPVSDDVDDRKLSTSVKSVADYFKEKMEAKKKAAASPSSMFVSATSAVKTETLETQIKVEPQSEVVPIKSKSEEGDEEETKARVKTEKKEKKKKRKERKVEEQAVDDEEDMKIEAPEIVLADTPTEPEKKKKKKKRDKGENTEPTAKPNAAEKIKTADDHESGEQRSDIKREEGTIGDGDDAETETKRVKKKRKREQSSQ</sequence>
<keyword evidence="10" id="KW-1185">Reference proteome</keyword>
<feature type="compositionally biased region" description="Pro residues" evidence="7">
    <location>
        <begin position="213"/>
        <end position="225"/>
    </location>
</feature>
<evidence type="ECO:0000256" key="2">
    <source>
        <dbReference type="ARBA" id="ARBA00022517"/>
    </source>
</evidence>
<dbReference type="GO" id="GO:0005730">
    <property type="term" value="C:nucleolus"/>
    <property type="evidence" value="ECO:0007669"/>
    <property type="project" value="UniProtKB-SubCell"/>
</dbReference>
<feature type="domain" description="G-patch" evidence="8">
    <location>
        <begin position="25"/>
        <end position="71"/>
    </location>
</feature>
<feature type="compositionally biased region" description="Basic and acidic residues" evidence="7">
    <location>
        <begin position="95"/>
        <end position="108"/>
    </location>
</feature>
<feature type="region of interest" description="Disordered" evidence="7">
    <location>
        <begin position="306"/>
        <end position="447"/>
    </location>
</feature>
<protein>
    <recommendedName>
        <fullName evidence="6">PinX1-related protein 1</fullName>
    </recommendedName>
</protein>
<evidence type="ECO:0000256" key="1">
    <source>
        <dbReference type="ARBA" id="ARBA00004604"/>
    </source>
</evidence>
<dbReference type="GO" id="GO:0006364">
    <property type="term" value="P:rRNA processing"/>
    <property type="evidence" value="ECO:0007669"/>
    <property type="project" value="UniProtKB-KW"/>
</dbReference>
<evidence type="ECO:0000256" key="5">
    <source>
        <dbReference type="ARBA" id="ARBA00038007"/>
    </source>
</evidence>
<reference evidence="9 10" key="1">
    <citation type="journal article" date="2016" name="Mol. Biol. Evol.">
        <title>Comparative Genomics of Early-Diverging Mushroom-Forming Fungi Provides Insights into the Origins of Lignocellulose Decay Capabilities.</title>
        <authorList>
            <person name="Nagy L.G."/>
            <person name="Riley R."/>
            <person name="Tritt A."/>
            <person name="Adam C."/>
            <person name="Daum C."/>
            <person name="Floudas D."/>
            <person name="Sun H."/>
            <person name="Yadav J.S."/>
            <person name="Pangilinan J."/>
            <person name="Larsson K.H."/>
            <person name="Matsuura K."/>
            <person name="Barry K."/>
            <person name="Labutti K."/>
            <person name="Kuo R."/>
            <person name="Ohm R.A."/>
            <person name="Bhattacharya S.S."/>
            <person name="Shirouzu T."/>
            <person name="Yoshinaga Y."/>
            <person name="Martin F.M."/>
            <person name="Grigoriev I.V."/>
            <person name="Hibbett D.S."/>
        </authorList>
    </citation>
    <scope>NUCLEOTIDE SEQUENCE [LARGE SCALE GENOMIC DNA]</scope>
    <source>
        <strain evidence="9 10">HHB9708</strain>
    </source>
</reference>
<proteinExistence type="inferred from homology"/>
<feature type="compositionally biased region" description="Basic and acidic residues" evidence="7">
    <location>
        <begin position="397"/>
        <end position="421"/>
    </location>
</feature>
<accession>A0A164YV11</accession>
<dbReference type="PROSITE" id="PS50174">
    <property type="entry name" value="G_PATCH"/>
    <property type="match status" value="1"/>
</dbReference>
<dbReference type="AlphaFoldDB" id="A0A164YV11"/>
<dbReference type="PANTHER" id="PTHR23149">
    <property type="entry name" value="G PATCH DOMAIN CONTAINING PROTEIN"/>
    <property type="match status" value="1"/>
</dbReference>
<evidence type="ECO:0000256" key="4">
    <source>
        <dbReference type="ARBA" id="ARBA00023242"/>
    </source>
</evidence>